<evidence type="ECO:0000313" key="2">
    <source>
        <dbReference type="EMBL" id="KAF1970495.1"/>
    </source>
</evidence>
<name>A0A6A5V093_9PLEO</name>
<organism evidence="2 3">
    <name type="scientific">Bimuria novae-zelandiae CBS 107.79</name>
    <dbReference type="NCBI Taxonomy" id="1447943"/>
    <lineage>
        <taxon>Eukaryota</taxon>
        <taxon>Fungi</taxon>
        <taxon>Dikarya</taxon>
        <taxon>Ascomycota</taxon>
        <taxon>Pezizomycotina</taxon>
        <taxon>Dothideomycetes</taxon>
        <taxon>Pleosporomycetidae</taxon>
        <taxon>Pleosporales</taxon>
        <taxon>Massarineae</taxon>
        <taxon>Didymosphaeriaceae</taxon>
        <taxon>Bimuria</taxon>
    </lineage>
</organism>
<gene>
    <name evidence="2" type="ORF">BU23DRAFT_556713</name>
</gene>
<dbReference type="Proteomes" id="UP000800036">
    <property type="component" value="Unassembled WGS sequence"/>
</dbReference>
<evidence type="ECO:0000256" key="1">
    <source>
        <dbReference type="SAM" id="MobiDB-lite"/>
    </source>
</evidence>
<keyword evidence="3" id="KW-1185">Reference proteome</keyword>
<protein>
    <submittedName>
        <fullName evidence="2">Uncharacterized protein</fullName>
    </submittedName>
</protein>
<evidence type="ECO:0000313" key="3">
    <source>
        <dbReference type="Proteomes" id="UP000800036"/>
    </source>
</evidence>
<feature type="compositionally biased region" description="Polar residues" evidence="1">
    <location>
        <begin position="22"/>
        <end position="31"/>
    </location>
</feature>
<sequence>MHSLHTHLQTLHLLFPIHELNPTPSRPSYANTTTSPPHPTTLPKQTLHLNPVPTVSPKPPHRSYKLSTDPPPASCMRPNPNPDTSALSIYPPTHQSGQPNAVKTCLAYAQRMPSAA</sequence>
<proteinExistence type="predicted"/>
<feature type="compositionally biased region" description="Polar residues" evidence="1">
    <location>
        <begin position="82"/>
        <end position="99"/>
    </location>
</feature>
<dbReference type="AlphaFoldDB" id="A0A6A5V093"/>
<feature type="region of interest" description="Disordered" evidence="1">
    <location>
        <begin position="19"/>
        <end position="99"/>
    </location>
</feature>
<dbReference type="EMBL" id="ML976700">
    <property type="protein sequence ID" value="KAF1970495.1"/>
    <property type="molecule type" value="Genomic_DNA"/>
</dbReference>
<reference evidence="2" key="1">
    <citation type="journal article" date="2020" name="Stud. Mycol.">
        <title>101 Dothideomycetes genomes: a test case for predicting lifestyles and emergence of pathogens.</title>
        <authorList>
            <person name="Haridas S."/>
            <person name="Albert R."/>
            <person name="Binder M."/>
            <person name="Bloem J."/>
            <person name="Labutti K."/>
            <person name="Salamov A."/>
            <person name="Andreopoulos B."/>
            <person name="Baker S."/>
            <person name="Barry K."/>
            <person name="Bills G."/>
            <person name="Bluhm B."/>
            <person name="Cannon C."/>
            <person name="Castanera R."/>
            <person name="Culley D."/>
            <person name="Daum C."/>
            <person name="Ezra D."/>
            <person name="Gonzalez J."/>
            <person name="Henrissat B."/>
            <person name="Kuo A."/>
            <person name="Liang C."/>
            <person name="Lipzen A."/>
            <person name="Lutzoni F."/>
            <person name="Magnuson J."/>
            <person name="Mondo S."/>
            <person name="Nolan M."/>
            <person name="Ohm R."/>
            <person name="Pangilinan J."/>
            <person name="Park H.-J."/>
            <person name="Ramirez L."/>
            <person name="Alfaro M."/>
            <person name="Sun H."/>
            <person name="Tritt A."/>
            <person name="Yoshinaga Y."/>
            <person name="Zwiers L.-H."/>
            <person name="Turgeon B."/>
            <person name="Goodwin S."/>
            <person name="Spatafora J."/>
            <person name="Crous P."/>
            <person name="Grigoriev I."/>
        </authorList>
    </citation>
    <scope>NUCLEOTIDE SEQUENCE</scope>
    <source>
        <strain evidence="2">CBS 107.79</strain>
    </source>
</reference>
<accession>A0A6A5V093</accession>